<dbReference type="InterPro" id="IPR020094">
    <property type="entry name" value="TruA/RsuA/RluB/E/F_N"/>
</dbReference>
<dbReference type="GO" id="GO:0003723">
    <property type="term" value="F:RNA binding"/>
    <property type="evidence" value="ECO:0007669"/>
    <property type="project" value="InterPro"/>
</dbReference>
<dbReference type="InterPro" id="IPR020103">
    <property type="entry name" value="PsdUridine_synth_cat_dom_sf"/>
</dbReference>
<proteinExistence type="inferred from homology"/>
<dbReference type="InterPro" id="IPR001406">
    <property type="entry name" value="PsdUridine_synth_TruA"/>
</dbReference>
<dbReference type="SUPFAM" id="SSF55120">
    <property type="entry name" value="Pseudouridine synthase"/>
    <property type="match status" value="1"/>
</dbReference>
<dbReference type="HAMAP" id="MF_00171">
    <property type="entry name" value="TruA"/>
    <property type="match status" value="1"/>
</dbReference>
<keyword evidence="10" id="KW-1185">Reference proteome</keyword>
<feature type="binding site" evidence="4 6">
    <location>
        <position position="110"/>
    </location>
    <ligand>
        <name>substrate</name>
    </ligand>
</feature>
<evidence type="ECO:0000313" key="9">
    <source>
        <dbReference type="EMBL" id="MCP9290279.1"/>
    </source>
</evidence>
<comment type="function">
    <text evidence="4">Formation of pseudouridine at positions 38, 39 and 40 in the anticodon stem and loop of transfer RNAs.</text>
</comment>
<comment type="catalytic activity">
    <reaction evidence="4 7">
        <text>uridine(38/39/40) in tRNA = pseudouridine(38/39/40) in tRNA</text>
        <dbReference type="Rhea" id="RHEA:22376"/>
        <dbReference type="Rhea" id="RHEA-COMP:10085"/>
        <dbReference type="Rhea" id="RHEA-COMP:10087"/>
        <dbReference type="ChEBI" id="CHEBI:65314"/>
        <dbReference type="ChEBI" id="CHEBI:65315"/>
        <dbReference type="EC" id="5.4.99.12"/>
    </reaction>
</comment>
<dbReference type="Pfam" id="PF01416">
    <property type="entry name" value="PseudoU_synth_1"/>
    <property type="match status" value="2"/>
</dbReference>
<feature type="domain" description="Pseudouridine synthase I TruA alpha/beta" evidence="8">
    <location>
        <begin position="8"/>
        <end position="104"/>
    </location>
</feature>
<evidence type="ECO:0000256" key="6">
    <source>
        <dbReference type="PIRSR" id="PIRSR001430-2"/>
    </source>
</evidence>
<dbReference type="PIRSF" id="PIRSF001430">
    <property type="entry name" value="tRNA_psdUrid_synth"/>
    <property type="match status" value="1"/>
</dbReference>
<evidence type="ECO:0000256" key="7">
    <source>
        <dbReference type="RuleBase" id="RU003792"/>
    </source>
</evidence>
<keyword evidence="2 4" id="KW-0819">tRNA processing</keyword>
<comment type="similarity">
    <text evidence="1 4 7">Belongs to the tRNA pseudouridine synthase TruA family.</text>
</comment>
<gene>
    <name evidence="4 9" type="primary">truA</name>
    <name evidence="9" type="ORF">NM125_01645</name>
</gene>
<name>A0A9X2RFB1_9BACT</name>
<dbReference type="EMBL" id="JANDBC010000001">
    <property type="protein sequence ID" value="MCP9290279.1"/>
    <property type="molecule type" value="Genomic_DNA"/>
</dbReference>
<evidence type="ECO:0000256" key="4">
    <source>
        <dbReference type="HAMAP-Rule" id="MF_00171"/>
    </source>
</evidence>
<accession>A0A9X2RFB1</accession>
<dbReference type="Proteomes" id="UP001139125">
    <property type="component" value="Unassembled WGS sequence"/>
</dbReference>
<comment type="caution">
    <text evidence="9">The sequence shown here is derived from an EMBL/GenBank/DDBJ whole genome shotgun (WGS) entry which is preliminary data.</text>
</comment>
<protein>
    <recommendedName>
        <fullName evidence="4">tRNA pseudouridine synthase A</fullName>
        <ecNumber evidence="4">5.4.99.12</ecNumber>
    </recommendedName>
    <alternativeName>
        <fullName evidence="4">tRNA pseudouridine(38-40) synthase</fullName>
    </alternativeName>
    <alternativeName>
        <fullName evidence="4">tRNA pseudouridylate synthase I</fullName>
    </alternativeName>
    <alternativeName>
        <fullName evidence="4">tRNA-uridine isomerase I</fullName>
    </alternativeName>
</protein>
<dbReference type="NCBIfam" id="TIGR00071">
    <property type="entry name" value="hisT_truA"/>
    <property type="match status" value="1"/>
</dbReference>
<dbReference type="InterPro" id="IPR020097">
    <property type="entry name" value="PsdUridine_synth_TruA_a/b_dom"/>
</dbReference>
<evidence type="ECO:0000256" key="3">
    <source>
        <dbReference type="ARBA" id="ARBA00023235"/>
    </source>
</evidence>
<feature type="active site" description="Nucleophile" evidence="4 5">
    <location>
        <position position="52"/>
    </location>
</feature>
<dbReference type="CDD" id="cd02570">
    <property type="entry name" value="PseudoU_synth_EcTruA"/>
    <property type="match status" value="1"/>
</dbReference>
<feature type="domain" description="Pseudouridine synthase I TruA alpha/beta" evidence="8">
    <location>
        <begin position="142"/>
        <end position="242"/>
    </location>
</feature>
<dbReference type="FunFam" id="3.30.70.580:FF:000001">
    <property type="entry name" value="tRNA pseudouridine synthase A"/>
    <property type="match status" value="1"/>
</dbReference>
<dbReference type="Gene3D" id="3.30.70.660">
    <property type="entry name" value="Pseudouridine synthase I, catalytic domain, C-terminal subdomain"/>
    <property type="match status" value="1"/>
</dbReference>
<evidence type="ECO:0000256" key="5">
    <source>
        <dbReference type="PIRSR" id="PIRSR001430-1"/>
    </source>
</evidence>
<dbReference type="GO" id="GO:0160147">
    <property type="term" value="F:tRNA pseudouridine(38-40) synthase activity"/>
    <property type="evidence" value="ECO:0007669"/>
    <property type="project" value="UniProtKB-EC"/>
</dbReference>
<dbReference type="AlphaFoldDB" id="A0A9X2RFB1"/>
<organism evidence="9 10">
    <name type="scientific">Gracilimonas sediminicola</name>
    <dbReference type="NCBI Taxonomy" id="2952158"/>
    <lineage>
        <taxon>Bacteria</taxon>
        <taxon>Pseudomonadati</taxon>
        <taxon>Balneolota</taxon>
        <taxon>Balneolia</taxon>
        <taxon>Balneolales</taxon>
        <taxon>Balneolaceae</taxon>
        <taxon>Gracilimonas</taxon>
    </lineage>
</organism>
<comment type="caution">
    <text evidence="4">Lacks conserved residue(s) required for the propagation of feature annotation.</text>
</comment>
<reference evidence="9" key="1">
    <citation type="submission" date="2022-06" db="EMBL/GenBank/DDBJ databases">
        <title>Gracilimonas sp. CAU 1638 isolated from sea sediment.</title>
        <authorList>
            <person name="Kim W."/>
        </authorList>
    </citation>
    <scope>NUCLEOTIDE SEQUENCE</scope>
    <source>
        <strain evidence="9">CAU 1638</strain>
    </source>
</reference>
<dbReference type="RefSeq" id="WP_255132209.1">
    <property type="nucleotide sequence ID" value="NZ_JANDBC010000001.1"/>
</dbReference>
<dbReference type="PANTHER" id="PTHR11142:SF0">
    <property type="entry name" value="TRNA PSEUDOURIDINE SYNTHASE-LIKE 1"/>
    <property type="match status" value="1"/>
</dbReference>
<dbReference type="PANTHER" id="PTHR11142">
    <property type="entry name" value="PSEUDOURIDYLATE SYNTHASE"/>
    <property type="match status" value="1"/>
</dbReference>
<dbReference type="Gene3D" id="3.30.70.580">
    <property type="entry name" value="Pseudouridine synthase I, catalytic domain, N-terminal subdomain"/>
    <property type="match status" value="1"/>
</dbReference>
<evidence type="ECO:0000259" key="8">
    <source>
        <dbReference type="Pfam" id="PF01416"/>
    </source>
</evidence>
<evidence type="ECO:0000256" key="2">
    <source>
        <dbReference type="ARBA" id="ARBA00022694"/>
    </source>
</evidence>
<dbReference type="GO" id="GO:0031119">
    <property type="term" value="P:tRNA pseudouridine synthesis"/>
    <property type="evidence" value="ECO:0007669"/>
    <property type="project" value="UniProtKB-UniRule"/>
</dbReference>
<dbReference type="EC" id="5.4.99.12" evidence="4"/>
<evidence type="ECO:0000313" key="10">
    <source>
        <dbReference type="Proteomes" id="UP001139125"/>
    </source>
</evidence>
<evidence type="ECO:0000256" key="1">
    <source>
        <dbReference type="ARBA" id="ARBA00009375"/>
    </source>
</evidence>
<keyword evidence="3 4" id="KW-0413">Isomerase</keyword>
<sequence length="244" mass="28127">MQRYLLTIEYDGTDFSGWQIQPNAPTVEQTIEDAFSTILQTDMNIIGQGRTDAGVHATGQTAHLDLSEDVDVEDLIYKTNKLIGKEIQITGIEEVADDFHARFDATGRQYEYTITKRWMPLKERYSWQLNQPIDYTKLEECAALLKGEFDFAGFSKFNEDNMTTLCEIQLSEFEEEGEVIKYHIRANRFLRNMVRRLIGTMVRVAQNKMTPDQFEEALRNPKSDIPTYTAPAAGLVLQKVFYKK</sequence>
<dbReference type="InterPro" id="IPR020095">
    <property type="entry name" value="PsdUridine_synth_TruA_C"/>
</dbReference>
<comment type="subunit">
    <text evidence="4">Homodimer.</text>
</comment>